<feature type="transmembrane region" description="Helical" evidence="1">
    <location>
        <begin position="44"/>
        <end position="64"/>
    </location>
</feature>
<dbReference type="InterPro" id="IPR040350">
    <property type="entry name" value="TMEM272"/>
</dbReference>
<comment type="caution">
    <text evidence="2">The sequence shown here is derived from an EMBL/GenBank/DDBJ whole genome shotgun (WGS) entry which is preliminary data.</text>
</comment>
<feature type="transmembrane region" description="Helical" evidence="1">
    <location>
        <begin position="12"/>
        <end position="32"/>
    </location>
</feature>
<keyword evidence="1" id="KW-1133">Transmembrane helix</keyword>
<evidence type="ECO:0000313" key="3">
    <source>
        <dbReference type="Proteomes" id="UP001479290"/>
    </source>
</evidence>
<dbReference type="Proteomes" id="UP001479290">
    <property type="component" value="Unassembled WGS sequence"/>
</dbReference>
<name>A0AAW2AFT4_CULAL</name>
<sequence>METTERAARKSFVVVINMIAWMILITAAGLGTTHFHECPVQPNLPIYITVIGATGLFSLLLMYLRNTLDDCLLARFCSAFSLMLCVFIVFWFFAGTYWIYSIYPPNYDSTSTGIHCHRTLYLFAFWFNNICFLCMSILFVFCLYTILNNCTIVFFTDRAVC</sequence>
<keyword evidence="1" id="KW-0472">Membrane</keyword>
<proteinExistence type="predicted"/>
<reference evidence="2 3" key="1">
    <citation type="submission" date="2024-05" db="EMBL/GenBank/DDBJ databases">
        <title>A high-quality chromosomal-level genome assembly of Topmouth culter (Culter alburnus).</title>
        <authorList>
            <person name="Zhao H."/>
        </authorList>
    </citation>
    <scope>NUCLEOTIDE SEQUENCE [LARGE SCALE GENOMIC DNA]</scope>
    <source>
        <strain evidence="2">CATC2023</strain>
        <tissue evidence="2">Muscle</tissue>
    </source>
</reference>
<gene>
    <name evidence="2" type="ORF">ABG768_025491</name>
</gene>
<dbReference type="PANTHER" id="PTHR33444:SF2">
    <property type="entry name" value="MARVEL DOMAIN-CONTAINING PROTEIN"/>
    <property type="match status" value="1"/>
</dbReference>
<feature type="transmembrane region" description="Helical" evidence="1">
    <location>
        <begin position="76"/>
        <end position="100"/>
    </location>
</feature>
<keyword evidence="1" id="KW-0812">Transmembrane</keyword>
<dbReference type="EMBL" id="JAWDJR010000007">
    <property type="protein sequence ID" value="KAK9972165.1"/>
    <property type="molecule type" value="Genomic_DNA"/>
</dbReference>
<accession>A0AAW2AFT4</accession>
<feature type="transmembrane region" description="Helical" evidence="1">
    <location>
        <begin position="120"/>
        <end position="147"/>
    </location>
</feature>
<evidence type="ECO:0000256" key="1">
    <source>
        <dbReference type="SAM" id="Phobius"/>
    </source>
</evidence>
<evidence type="ECO:0000313" key="2">
    <source>
        <dbReference type="EMBL" id="KAK9972165.1"/>
    </source>
</evidence>
<dbReference type="AlphaFoldDB" id="A0AAW2AFT4"/>
<protein>
    <submittedName>
        <fullName evidence="2">Uncharacterized protein</fullName>
    </submittedName>
</protein>
<keyword evidence="3" id="KW-1185">Reference proteome</keyword>
<dbReference type="PANTHER" id="PTHR33444">
    <property type="entry name" value="SI:DKEY-19B23.12-RELATED"/>
    <property type="match status" value="1"/>
</dbReference>
<organism evidence="2 3">
    <name type="scientific">Culter alburnus</name>
    <name type="common">Topmouth culter</name>
    <dbReference type="NCBI Taxonomy" id="194366"/>
    <lineage>
        <taxon>Eukaryota</taxon>
        <taxon>Metazoa</taxon>
        <taxon>Chordata</taxon>
        <taxon>Craniata</taxon>
        <taxon>Vertebrata</taxon>
        <taxon>Euteleostomi</taxon>
        <taxon>Actinopterygii</taxon>
        <taxon>Neopterygii</taxon>
        <taxon>Teleostei</taxon>
        <taxon>Ostariophysi</taxon>
        <taxon>Cypriniformes</taxon>
        <taxon>Xenocyprididae</taxon>
        <taxon>Xenocypridinae</taxon>
        <taxon>Culter</taxon>
    </lineage>
</organism>